<dbReference type="STRING" id="1280514.AXFE_30770"/>
<evidence type="ECO:0000256" key="5">
    <source>
        <dbReference type="ARBA" id="ARBA00022857"/>
    </source>
</evidence>
<evidence type="ECO:0000256" key="2">
    <source>
        <dbReference type="ARBA" id="ARBA00005689"/>
    </source>
</evidence>
<keyword evidence="4" id="KW-0547">Nucleotide-binding</keyword>
<evidence type="ECO:0000256" key="7">
    <source>
        <dbReference type="ARBA" id="ARBA00023027"/>
    </source>
</evidence>
<dbReference type="PATRIC" id="fig|1280514.3.peg.4086"/>
<dbReference type="GO" id="GO:0016491">
    <property type="term" value="F:oxidoreductase activity"/>
    <property type="evidence" value="ECO:0007669"/>
    <property type="project" value="UniProtKB-KW"/>
</dbReference>
<accession>A0A0D8HG65</accession>
<comment type="function">
    <text evidence="1">The transhydrogenation between NADH and NADP is coupled to respiration and ATP hydrolysis and functions as a proton pump across the membrane.</text>
</comment>
<dbReference type="GO" id="GO:0005886">
    <property type="term" value="C:plasma membrane"/>
    <property type="evidence" value="ECO:0007669"/>
    <property type="project" value="TreeGrafter"/>
</dbReference>
<dbReference type="EMBL" id="JXYS01000101">
    <property type="protein sequence ID" value="KJF16056.1"/>
    <property type="molecule type" value="Genomic_DNA"/>
</dbReference>
<dbReference type="PANTHER" id="PTHR10160:SF19">
    <property type="entry name" value="PROTON-TRANSLOCATING NAD(P)(+) TRANSHYDROGENASE"/>
    <property type="match status" value="1"/>
</dbReference>
<dbReference type="CDD" id="cd05304">
    <property type="entry name" value="Rubrum_tdh"/>
    <property type="match status" value="1"/>
</dbReference>
<dbReference type="GO" id="GO:0008750">
    <property type="term" value="F:proton-translocating NAD(P)+ transhydrogenase activity"/>
    <property type="evidence" value="ECO:0007669"/>
    <property type="project" value="UniProtKB-EC"/>
</dbReference>
<dbReference type="SMART" id="SM01002">
    <property type="entry name" value="AlaDh_PNT_C"/>
    <property type="match status" value="1"/>
</dbReference>
<evidence type="ECO:0000256" key="6">
    <source>
        <dbReference type="ARBA" id="ARBA00022967"/>
    </source>
</evidence>
<dbReference type="SUPFAM" id="SSF52283">
    <property type="entry name" value="Formate/glycerate dehydrogenase catalytic domain-like"/>
    <property type="match status" value="1"/>
</dbReference>
<dbReference type="Gene3D" id="3.40.50.720">
    <property type="entry name" value="NAD(P)-binding Rossmann-like Domain"/>
    <property type="match status" value="2"/>
</dbReference>
<evidence type="ECO:0000256" key="3">
    <source>
        <dbReference type="ARBA" id="ARBA00012943"/>
    </source>
</evidence>
<dbReference type="InterPro" id="IPR007698">
    <property type="entry name" value="AlaDH/PNT_NAD(H)-bd"/>
</dbReference>
<keyword evidence="5" id="KW-0521">NADP</keyword>
<protein>
    <recommendedName>
        <fullName evidence="3">proton-translocating NAD(P)(+) transhydrogenase</fullName>
        <ecNumber evidence="3">7.1.1.1</ecNumber>
    </recommendedName>
</protein>
<proteinExistence type="inferred from homology"/>
<dbReference type="SUPFAM" id="SSF51735">
    <property type="entry name" value="NAD(P)-binding Rossmann-fold domains"/>
    <property type="match status" value="1"/>
</dbReference>
<dbReference type="GO" id="GO:0006740">
    <property type="term" value="P:NADPH regeneration"/>
    <property type="evidence" value="ECO:0007669"/>
    <property type="project" value="TreeGrafter"/>
</dbReference>
<dbReference type="NCBIfam" id="NF006942">
    <property type="entry name" value="PRK09424.1"/>
    <property type="match status" value="1"/>
</dbReference>
<keyword evidence="11" id="KW-0560">Oxidoreductase</keyword>
<keyword evidence="12" id="KW-1185">Reference proteome</keyword>
<dbReference type="EC" id="7.1.1.1" evidence="3"/>
<evidence type="ECO:0000256" key="8">
    <source>
        <dbReference type="ARBA" id="ARBA00048202"/>
    </source>
</evidence>
<evidence type="ECO:0000313" key="11">
    <source>
        <dbReference type="EMBL" id="KJF16056.1"/>
    </source>
</evidence>
<sequence>MKVAIPNEQSPNETRVAAVPDSVVKMKGKQLDVVIESNAGQGAFISDIAYLDAGAKVVSTSQELYEDSDLILRVGPPQESEIEMMPKGSILLGLLQPAHNGQIIAKLASVGVSAFSLELLPRISRTQSMDALSSQAALAGYQSVITGASRLPKIMPMLMTAAGTLVPARVFVLGAGVAGLGAIATARRLGAIVEAFDVRRAAREEVESLGAKFVELPLEAAEGAGGYASAQSEEYLAKQRELLTTKIANADLVITTAAIPLGRAPILLTKSMIDEMRAGSVIVDLAAQSGGNTELTKEGEDVTYRGITIIGESNLATKVPSHASQTYSRNLFNVLSLLISGDSVSVNLEDEILSAMCLCHDGQLLWKPKA</sequence>
<dbReference type="InterPro" id="IPR008143">
    <property type="entry name" value="Ala_DH/PNT_CS2"/>
</dbReference>
<dbReference type="InterPro" id="IPR007886">
    <property type="entry name" value="AlaDH/PNT_N"/>
</dbReference>
<dbReference type="PANTHER" id="PTHR10160">
    <property type="entry name" value="NAD(P) TRANSHYDROGENASE"/>
    <property type="match status" value="1"/>
</dbReference>
<comment type="catalytic activity">
    <reaction evidence="8">
        <text>NAD(+) + NADPH + H(+)(in) = NADH + NADP(+) + H(+)(out)</text>
        <dbReference type="Rhea" id="RHEA:47992"/>
        <dbReference type="ChEBI" id="CHEBI:15378"/>
        <dbReference type="ChEBI" id="CHEBI:57540"/>
        <dbReference type="ChEBI" id="CHEBI:57783"/>
        <dbReference type="ChEBI" id="CHEBI:57945"/>
        <dbReference type="ChEBI" id="CHEBI:58349"/>
        <dbReference type="EC" id="7.1.1.1"/>
    </reaction>
</comment>
<gene>
    <name evidence="11" type="primary">pntAA</name>
    <name evidence="11" type="ORF">AXFE_30770</name>
</gene>
<keyword evidence="7" id="KW-0520">NAD</keyword>
<name>A0A0D8HG65_9ACTN</name>
<dbReference type="SMART" id="SM01003">
    <property type="entry name" value="AlaDh_PNT_N"/>
    <property type="match status" value="1"/>
</dbReference>
<dbReference type="PROSITE" id="PS00837">
    <property type="entry name" value="ALADH_PNT_2"/>
    <property type="match status" value="1"/>
</dbReference>
<dbReference type="Pfam" id="PF01262">
    <property type="entry name" value="AlaDh_PNT_C"/>
    <property type="match status" value="1"/>
</dbReference>
<evidence type="ECO:0000313" key="12">
    <source>
        <dbReference type="Proteomes" id="UP000032360"/>
    </source>
</evidence>
<dbReference type="OrthoDB" id="9804592at2"/>
<feature type="domain" description="Alanine dehydrogenase/pyridine nucleotide transhydrogenase N-terminal" evidence="10">
    <location>
        <begin position="4"/>
        <end position="139"/>
    </location>
</feature>
<dbReference type="InterPro" id="IPR036291">
    <property type="entry name" value="NAD(P)-bd_dom_sf"/>
</dbReference>
<reference evidence="11 12" key="1">
    <citation type="submission" date="2015-01" db="EMBL/GenBank/DDBJ databases">
        <title>Draft genome of the acidophilic iron oxidizer Acidithrix ferrooxidans strain Py-F3.</title>
        <authorList>
            <person name="Poehlein A."/>
            <person name="Eisen S."/>
            <person name="Schloemann M."/>
            <person name="Johnson B.D."/>
            <person name="Daniel R."/>
            <person name="Muehling M."/>
        </authorList>
    </citation>
    <scope>NUCLEOTIDE SEQUENCE [LARGE SCALE GENOMIC DNA]</scope>
    <source>
        <strain evidence="11 12">Py-F3</strain>
    </source>
</reference>
<evidence type="ECO:0000256" key="1">
    <source>
        <dbReference type="ARBA" id="ARBA00003943"/>
    </source>
</evidence>
<comment type="similarity">
    <text evidence="2">Belongs to the AlaDH/PNT family.</text>
</comment>
<keyword evidence="6" id="KW-1278">Translocase</keyword>
<dbReference type="RefSeq" id="WP_052606748.1">
    <property type="nucleotide sequence ID" value="NZ_JXYS01000101.1"/>
</dbReference>
<dbReference type="Proteomes" id="UP000032360">
    <property type="component" value="Unassembled WGS sequence"/>
</dbReference>
<evidence type="ECO:0000259" key="10">
    <source>
        <dbReference type="SMART" id="SM01003"/>
    </source>
</evidence>
<comment type="caution">
    <text evidence="11">The sequence shown here is derived from an EMBL/GenBank/DDBJ whole genome shotgun (WGS) entry which is preliminary data.</text>
</comment>
<evidence type="ECO:0000259" key="9">
    <source>
        <dbReference type="SMART" id="SM01002"/>
    </source>
</evidence>
<evidence type="ECO:0000256" key="4">
    <source>
        <dbReference type="ARBA" id="ARBA00022741"/>
    </source>
</evidence>
<feature type="domain" description="Alanine dehydrogenase/pyridine nucleotide transhydrogenase NAD(H)-binding" evidence="9">
    <location>
        <begin position="148"/>
        <end position="311"/>
    </location>
</feature>
<dbReference type="AlphaFoldDB" id="A0A0D8HG65"/>
<dbReference type="Pfam" id="PF05222">
    <property type="entry name" value="AlaDh_PNT_N"/>
    <property type="match status" value="1"/>
</dbReference>
<organism evidence="11 12">
    <name type="scientific">Acidithrix ferrooxidans</name>
    <dbReference type="NCBI Taxonomy" id="1280514"/>
    <lineage>
        <taxon>Bacteria</taxon>
        <taxon>Bacillati</taxon>
        <taxon>Actinomycetota</taxon>
        <taxon>Acidimicrobiia</taxon>
        <taxon>Acidimicrobiales</taxon>
        <taxon>Acidimicrobiaceae</taxon>
        <taxon>Acidithrix</taxon>
    </lineage>
</organism>
<dbReference type="GO" id="GO:0050661">
    <property type="term" value="F:NADP binding"/>
    <property type="evidence" value="ECO:0007669"/>
    <property type="project" value="TreeGrafter"/>
</dbReference>